<dbReference type="GO" id="GO:0016787">
    <property type="term" value="F:hydrolase activity"/>
    <property type="evidence" value="ECO:0007669"/>
    <property type="project" value="UniProtKB-KW"/>
</dbReference>
<dbReference type="InterPro" id="IPR050491">
    <property type="entry name" value="AmpC-like"/>
</dbReference>
<organism evidence="5 6">
    <name type="scientific">Clostridium zeae</name>
    <dbReference type="NCBI Taxonomy" id="2759022"/>
    <lineage>
        <taxon>Bacteria</taxon>
        <taxon>Bacillati</taxon>
        <taxon>Bacillota</taxon>
        <taxon>Clostridia</taxon>
        <taxon>Eubacteriales</taxon>
        <taxon>Clostridiaceae</taxon>
        <taxon>Clostridium</taxon>
    </lineage>
</organism>
<dbReference type="PANTHER" id="PTHR46825">
    <property type="entry name" value="D-ALANYL-D-ALANINE-CARBOXYPEPTIDASE/ENDOPEPTIDASE AMPH"/>
    <property type="match status" value="1"/>
</dbReference>
<comment type="subcellular location">
    <subcellularLocation>
        <location evidence="1">Membrane</location>
    </subcellularLocation>
</comment>
<evidence type="ECO:0000256" key="3">
    <source>
        <dbReference type="SAM" id="SignalP"/>
    </source>
</evidence>
<reference evidence="5 6" key="1">
    <citation type="journal article" date="2021" name="Int. J. Syst. Evol. Microbiol.">
        <title>Clostridium zeae sp. nov., isolated from corn silage.</title>
        <authorList>
            <person name="Kobayashi H."/>
            <person name="Tanizawa Y."/>
            <person name="Yagura M."/>
            <person name="Sakamoto M."/>
            <person name="Ohkuma M."/>
            <person name="Tohno M."/>
        </authorList>
    </citation>
    <scope>NUCLEOTIDE SEQUENCE [LARGE SCALE GENOMIC DNA]</scope>
    <source>
        <strain evidence="5 6">CSC2</strain>
    </source>
</reference>
<keyword evidence="5" id="KW-0378">Hydrolase</keyword>
<dbReference type="RefSeq" id="WP_228731204.1">
    <property type="nucleotide sequence ID" value="NZ_BMBA01000001.1"/>
</dbReference>
<accession>A0ABQ1E6C9</accession>
<evidence type="ECO:0000256" key="1">
    <source>
        <dbReference type="ARBA" id="ARBA00004370"/>
    </source>
</evidence>
<feature type="chain" id="PRO_5046382713" evidence="3">
    <location>
        <begin position="25"/>
        <end position="743"/>
    </location>
</feature>
<dbReference type="EMBL" id="BMBA01000001">
    <property type="protein sequence ID" value="GFZ30296.1"/>
    <property type="molecule type" value="Genomic_DNA"/>
</dbReference>
<protein>
    <submittedName>
        <fullName evidence="5">Serine hydrolase</fullName>
    </submittedName>
</protein>
<evidence type="ECO:0000313" key="6">
    <source>
        <dbReference type="Proteomes" id="UP000663802"/>
    </source>
</evidence>
<evidence type="ECO:0000313" key="5">
    <source>
        <dbReference type="EMBL" id="GFZ30296.1"/>
    </source>
</evidence>
<dbReference type="Proteomes" id="UP000663802">
    <property type="component" value="Unassembled WGS sequence"/>
</dbReference>
<comment type="caution">
    <text evidence="5">The sequence shown here is derived from an EMBL/GenBank/DDBJ whole genome shotgun (WGS) entry which is preliminary data.</text>
</comment>
<keyword evidence="2" id="KW-0472">Membrane</keyword>
<name>A0ABQ1E6C9_9CLOT</name>
<keyword evidence="3" id="KW-0732">Signal</keyword>
<evidence type="ECO:0000259" key="4">
    <source>
        <dbReference type="Pfam" id="PF00144"/>
    </source>
</evidence>
<dbReference type="Gene3D" id="3.40.710.10">
    <property type="entry name" value="DD-peptidase/beta-lactamase superfamily"/>
    <property type="match status" value="1"/>
</dbReference>
<dbReference type="SUPFAM" id="SSF56601">
    <property type="entry name" value="beta-lactamase/transpeptidase-like"/>
    <property type="match status" value="1"/>
</dbReference>
<gene>
    <name evidence="5" type="ORF">CSC2_08220</name>
</gene>
<feature type="signal peptide" evidence="3">
    <location>
        <begin position="1"/>
        <end position="24"/>
    </location>
</feature>
<dbReference type="Pfam" id="PF00144">
    <property type="entry name" value="Beta-lactamase"/>
    <property type="match status" value="1"/>
</dbReference>
<dbReference type="InterPro" id="IPR012338">
    <property type="entry name" value="Beta-lactam/transpept-like"/>
</dbReference>
<sequence length="743" mass="81323">MKKRLLAFSLMMLFSASTTTTVFAEDIITGGTPAAKLPFTSIKTDFPTTDLPFTTIDGYKAPKPNISSQLNKKNSLVKSSSDSAYAATKAVADEKASVITSYYGCTSLQYALIDNGKIVLSGNSGLASVEKATTPTADTMYGIGSVSKMFATTAVMTLVDKGRINLDAPVTQYIREFKMADERYKKITVRMLLNHSSGLMGSSLSNALLFGDNDTNAHDTFLAQLRTQRLKANPGEYSVYCNDGFTLAEILVERVTGTSFTNYITRTILNPLKMEDTKTPVSSFDREKLAKTYANGISEALPAENFLAIGAGGIYSSAEDLCNFATTFTNNSNGVLSKKSIKAMENKEYLRGVWPEDNDNVLGYGLGWDDVNTYPFNQYNIKALSKGGDTLYYHTNFTVLPDQNMAVAVVSSGSSSTYDQVMAQEILLAALKEKGVINEIKPDKTFPASEKATVPAEIKNLEGKYLSSSGFLDTKVDTEGGTLSLSYPQMPQYGTQTFNYTKDGYFVSSDGTEKLKLVKETNGETYLEEGIYASLPLLGQTAIDYYVAQKETLNTLPENIAKAWDKRDGKNYYLLNEKYSSMLYLRGYPVAQVGFSKGFEGYLGANKIVDKNTAVSILDGPGTMSRDLVDFNFFKLGRYEYLSADGRIYIEDSAIDTLSSKSAFTCKIDKDGFAKWYKIGSESADKEITVNLPCNSAFVVYDSNGTLVNDSLVTGSNKVKLPKDGTIVFLGSAHSEFKVQYNN</sequence>
<feature type="domain" description="Beta-lactamase-related" evidence="4">
    <location>
        <begin position="104"/>
        <end position="430"/>
    </location>
</feature>
<dbReference type="PANTHER" id="PTHR46825:SF11">
    <property type="entry name" value="PENICILLIN-BINDING PROTEIN 4"/>
    <property type="match status" value="1"/>
</dbReference>
<proteinExistence type="predicted"/>
<evidence type="ECO:0000256" key="2">
    <source>
        <dbReference type="ARBA" id="ARBA00023136"/>
    </source>
</evidence>
<keyword evidence="6" id="KW-1185">Reference proteome</keyword>
<dbReference type="InterPro" id="IPR001466">
    <property type="entry name" value="Beta-lactam-related"/>
</dbReference>